<dbReference type="Proteomes" id="UP001157502">
    <property type="component" value="Chromosome 15"/>
</dbReference>
<evidence type="ECO:0000313" key="1">
    <source>
        <dbReference type="EMBL" id="KAJ8000578.1"/>
    </source>
</evidence>
<comment type="caution">
    <text evidence="1">The sequence shown here is derived from an EMBL/GenBank/DDBJ whole genome shotgun (WGS) entry which is preliminary data.</text>
</comment>
<keyword evidence="2" id="KW-1185">Reference proteome</keyword>
<evidence type="ECO:0000313" key="2">
    <source>
        <dbReference type="Proteomes" id="UP001157502"/>
    </source>
</evidence>
<proteinExistence type="predicted"/>
<gene>
    <name evidence="1" type="ORF">DPEC_G00181840</name>
</gene>
<dbReference type="EMBL" id="CM055742">
    <property type="protein sequence ID" value="KAJ8000578.1"/>
    <property type="molecule type" value="Genomic_DNA"/>
</dbReference>
<reference evidence="1" key="1">
    <citation type="submission" date="2021-05" db="EMBL/GenBank/DDBJ databases">
        <authorList>
            <person name="Pan Q."/>
            <person name="Jouanno E."/>
            <person name="Zahm M."/>
            <person name="Klopp C."/>
            <person name="Cabau C."/>
            <person name="Louis A."/>
            <person name="Berthelot C."/>
            <person name="Parey E."/>
            <person name="Roest Crollius H."/>
            <person name="Montfort J."/>
            <person name="Robinson-Rechavi M."/>
            <person name="Bouchez O."/>
            <person name="Lampietro C."/>
            <person name="Lopez Roques C."/>
            <person name="Donnadieu C."/>
            <person name="Postlethwait J."/>
            <person name="Bobe J."/>
            <person name="Dillon D."/>
            <person name="Chandos A."/>
            <person name="von Hippel F."/>
            <person name="Guiguen Y."/>
        </authorList>
    </citation>
    <scope>NUCLEOTIDE SEQUENCE</scope>
    <source>
        <strain evidence="1">YG-Jan2019</strain>
    </source>
</reference>
<protein>
    <submittedName>
        <fullName evidence="1">Uncharacterized protein</fullName>
    </submittedName>
</protein>
<name>A0ACC2GAS0_DALPE</name>
<sequence length="102" mass="11764">MTLNFSRNTEQFAVCLTEFVKEMEQSLATKYDNEMDIKERLRSLPFKPQDKLFTSLFGCGRFVPSVKHPVKQEERSIQNTSPPFIVHKELVVGGIQRQSVSD</sequence>
<organism evidence="1 2">
    <name type="scientific">Dallia pectoralis</name>
    <name type="common">Alaska blackfish</name>
    <dbReference type="NCBI Taxonomy" id="75939"/>
    <lineage>
        <taxon>Eukaryota</taxon>
        <taxon>Metazoa</taxon>
        <taxon>Chordata</taxon>
        <taxon>Craniata</taxon>
        <taxon>Vertebrata</taxon>
        <taxon>Euteleostomi</taxon>
        <taxon>Actinopterygii</taxon>
        <taxon>Neopterygii</taxon>
        <taxon>Teleostei</taxon>
        <taxon>Protacanthopterygii</taxon>
        <taxon>Esociformes</taxon>
        <taxon>Umbridae</taxon>
        <taxon>Dallia</taxon>
    </lineage>
</organism>
<accession>A0ACC2GAS0</accession>